<dbReference type="EMBL" id="JABCLB010001849">
    <property type="protein sequence ID" value="NMU84534.1"/>
    <property type="molecule type" value="Genomic_DNA"/>
</dbReference>
<dbReference type="Pfam" id="PF12563">
    <property type="entry name" value="Hemolysin_N"/>
    <property type="match status" value="1"/>
</dbReference>
<protein>
    <recommendedName>
        <fullName evidence="1">Hemolytic toxin N-terminal domain-containing protein</fullName>
    </recommendedName>
</protein>
<feature type="domain" description="Hemolytic toxin N-terminal" evidence="1">
    <location>
        <begin position="14"/>
        <end position="55"/>
    </location>
</feature>
<dbReference type="InterPro" id="IPR022220">
    <property type="entry name" value="Hemolysin_N"/>
</dbReference>
<dbReference type="AlphaFoldDB" id="A0A7Y0XDP1"/>
<gene>
    <name evidence="2" type="ORF">HKB16_16820</name>
</gene>
<evidence type="ECO:0000313" key="2">
    <source>
        <dbReference type="EMBL" id="NMU84534.1"/>
    </source>
</evidence>
<accession>A0A7Y0XDP1</accession>
<sequence>MINKIKTVGVMIPCLLINSVYADISKPQGQAIGILSSIYNDSQVRYINASNWLKGSIDIP</sequence>
<feature type="non-terminal residue" evidence="2">
    <location>
        <position position="60"/>
    </location>
</feature>
<organism evidence="2 3">
    <name type="scientific">Vibrio parahaemolyticus</name>
    <dbReference type="NCBI Taxonomy" id="670"/>
    <lineage>
        <taxon>Bacteria</taxon>
        <taxon>Pseudomonadati</taxon>
        <taxon>Pseudomonadota</taxon>
        <taxon>Gammaproteobacteria</taxon>
        <taxon>Vibrionales</taxon>
        <taxon>Vibrionaceae</taxon>
        <taxon>Vibrio</taxon>
    </lineage>
</organism>
<evidence type="ECO:0000259" key="1">
    <source>
        <dbReference type="Pfam" id="PF12563"/>
    </source>
</evidence>
<dbReference type="Proteomes" id="UP000518904">
    <property type="component" value="Unassembled WGS sequence"/>
</dbReference>
<comment type="caution">
    <text evidence="2">The sequence shown here is derived from an EMBL/GenBank/DDBJ whole genome shotgun (WGS) entry which is preliminary data.</text>
</comment>
<reference evidence="2 3" key="1">
    <citation type="submission" date="2020-04" db="EMBL/GenBank/DDBJ databases">
        <title>Whole-genome sequencing of Vibrio spp. from China reveals different genetic environments of blaCTX-M-14 among diverse lineages.</title>
        <authorList>
            <person name="Zheng Z."/>
            <person name="Ye L."/>
            <person name="Chen S."/>
        </authorList>
    </citation>
    <scope>NUCLEOTIDE SEQUENCE [LARGE SCALE GENOMIC DNA]</scope>
    <source>
        <strain evidence="2 3">Vb0551</strain>
    </source>
</reference>
<name>A0A7Y0XDP1_VIBPH</name>
<proteinExistence type="predicted"/>
<evidence type="ECO:0000313" key="3">
    <source>
        <dbReference type="Proteomes" id="UP000518904"/>
    </source>
</evidence>